<keyword evidence="3" id="KW-1185">Reference proteome</keyword>
<gene>
    <name evidence="2" type="ORF">CS062_24460</name>
</gene>
<proteinExistence type="predicted"/>
<organism evidence="2 3">
    <name type="scientific">Roseateles chitinivorans</name>
    <dbReference type="NCBI Taxonomy" id="2917965"/>
    <lineage>
        <taxon>Bacteria</taxon>
        <taxon>Pseudomonadati</taxon>
        <taxon>Pseudomonadota</taxon>
        <taxon>Betaproteobacteria</taxon>
        <taxon>Burkholderiales</taxon>
        <taxon>Sphaerotilaceae</taxon>
        <taxon>Roseateles</taxon>
    </lineage>
</organism>
<feature type="domain" description="DUF4130" evidence="1">
    <location>
        <begin position="99"/>
        <end position="256"/>
    </location>
</feature>
<dbReference type="InterPro" id="IPR025404">
    <property type="entry name" value="DUF4130"/>
</dbReference>
<dbReference type="RefSeq" id="WP_099864452.1">
    <property type="nucleotide sequence ID" value="NZ_PEOG01000125.1"/>
</dbReference>
<sequence>MTRVRLEGPVDFDGFRRAARRLVLDGVAPEAVEWITGEEGGDLWSTAGEIDAGVVDAVDAADDPSPAPTSKARAASAPFTVPASFLSLCRSALLHREPRRFELLHRLLSRLKANPAQWRDGFDEDRRHAERLAREVRHEIHKTHAFVRFVPVEDGDGERLVAWFEPEHHVLEAAAPFFARRFATLRWSILSPRVSMHWDGIELCAGPGARRETAPPPDAGAALWLTYYRSIFNPARLKVAMMTREMPRRYWANLPEAALIEPLVAQADGRVQDMLDAAPTTPRRIRPIVLPRRSST</sequence>
<dbReference type="InterPro" id="IPR023875">
    <property type="entry name" value="DNA_repair_put"/>
</dbReference>
<dbReference type="AlphaFoldDB" id="A0A2G9C292"/>
<reference evidence="2 3" key="1">
    <citation type="submission" date="2017-11" db="EMBL/GenBank/DDBJ databases">
        <title>Draft genome sequence of Mitsuaria sp. HWN-4.</title>
        <authorList>
            <person name="Gundlapally S.R."/>
        </authorList>
    </citation>
    <scope>NUCLEOTIDE SEQUENCE [LARGE SCALE GENOMIC DNA]</scope>
    <source>
        <strain evidence="2 3">HWN-4</strain>
    </source>
</reference>
<dbReference type="Pfam" id="PF13566">
    <property type="entry name" value="DUF4130"/>
    <property type="match status" value="1"/>
</dbReference>
<evidence type="ECO:0000259" key="1">
    <source>
        <dbReference type="Pfam" id="PF13566"/>
    </source>
</evidence>
<dbReference type="EMBL" id="PEOG01000125">
    <property type="protein sequence ID" value="PIM50541.1"/>
    <property type="molecule type" value="Genomic_DNA"/>
</dbReference>
<comment type="caution">
    <text evidence="2">The sequence shown here is derived from an EMBL/GenBank/DDBJ whole genome shotgun (WGS) entry which is preliminary data.</text>
</comment>
<accession>A0A2G9C292</accession>
<dbReference type="OrthoDB" id="5290748at2"/>
<dbReference type="Proteomes" id="UP000231501">
    <property type="component" value="Unassembled WGS sequence"/>
</dbReference>
<evidence type="ECO:0000313" key="3">
    <source>
        <dbReference type="Proteomes" id="UP000231501"/>
    </source>
</evidence>
<dbReference type="NCBIfam" id="TIGR03915">
    <property type="entry name" value="SAM_7_link_chp"/>
    <property type="match status" value="1"/>
</dbReference>
<protein>
    <submittedName>
        <fullName evidence="2">Uracil-DNA glycosylase</fullName>
    </submittedName>
</protein>
<evidence type="ECO:0000313" key="2">
    <source>
        <dbReference type="EMBL" id="PIM50541.1"/>
    </source>
</evidence>
<name>A0A2G9C292_9BURK</name>